<evidence type="ECO:0000256" key="5">
    <source>
        <dbReference type="ARBA" id="ARBA00022884"/>
    </source>
</evidence>
<gene>
    <name evidence="9" type="primary">LSM4</name>
    <name evidence="12" type="ORF">AKO1_012888</name>
</gene>
<dbReference type="PROSITE" id="PS52002">
    <property type="entry name" value="SM"/>
    <property type="match status" value="1"/>
</dbReference>
<proteinExistence type="inferred from homology"/>
<keyword evidence="7 9" id="KW-0539">Nucleus</keyword>
<reference evidence="12 13" key="1">
    <citation type="submission" date="2024-03" db="EMBL/GenBank/DDBJ databases">
        <title>The Acrasis kona genome and developmental transcriptomes reveal deep origins of eukaryotic multicellular pathways.</title>
        <authorList>
            <person name="Sheikh S."/>
            <person name="Fu C.-J."/>
            <person name="Brown M.W."/>
            <person name="Baldauf S.L."/>
        </authorList>
    </citation>
    <scope>NUCLEOTIDE SEQUENCE [LARGE SCALE GENOMIC DNA]</scope>
    <source>
        <strain evidence="12 13">ATCC MYA-3509</strain>
    </source>
</reference>
<dbReference type="InterPro" id="IPR001163">
    <property type="entry name" value="Sm_dom_euk/arc"/>
</dbReference>
<dbReference type="Pfam" id="PF01423">
    <property type="entry name" value="LSM"/>
    <property type="match status" value="1"/>
</dbReference>
<dbReference type="GO" id="GO:0000398">
    <property type="term" value="P:mRNA splicing, via spliceosome"/>
    <property type="evidence" value="ECO:0007669"/>
    <property type="project" value="InterPro"/>
</dbReference>
<evidence type="ECO:0000313" key="12">
    <source>
        <dbReference type="EMBL" id="KAL0481106.1"/>
    </source>
</evidence>
<dbReference type="SUPFAM" id="SSF50182">
    <property type="entry name" value="Sm-like ribonucleoproteins"/>
    <property type="match status" value="1"/>
</dbReference>
<feature type="region of interest" description="Disordered" evidence="10">
    <location>
        <begin position="97"/>
        <end position="184"/>
    </location>
</feature>
<accession>A0AAW2YUI8</accession>
<name>A0AAW2YUI8_9EUKA</name>
<feature type="compositionally biased region" description="Basic and acidic residues" evidence="10">
    <location>
        <begin position="150"/>
        <end position="170"/>
    </location>
</feature>
<evidence type="ECO:0000256" key="3">
    <source>
        <dbReference type="ARBA" id="ARBA00022664"/>
    </source>
</evidence>
<comment type="subunit">
    <text evidence="9">LSm subunits form a heteromer with a doughnut shape.</text>
</comment>
<dbReference type="AlphaFoldDB" id="A0AAW2YUI8"/>
<feature type="compositionally biased region" description="Gly residues" evidence="10">
    <location>
        <begin position="117"/>
        <end position="131"/>
    </location>
</feature>
<dbReference type="Gene3D" id="2.30.30.100">
    <property type="match status" value="1"/>
</dbReference>
<organism evidence="12 13">
    <name type="scientific">Acrasis kona</name>
    <dbReference type="NCBI Taxonomy" id="1008807"/>
    <lineage>
        <taxon>Eukaryota</taxon>
        <taxon>Discoba</taxon>
        <taxon>Heterolobosea</taxon>
        <taxon>Tetramitia</taxon>
        <taxon>Eutetramitia</taxon>
        <taxon>Acrasidae</taxon>
        <taxon>Acrasis</taxon>
    </lineage>
</organism>
<dbReference type="GO" id="GO:0003723">
    <property type="term" value="F:RNA binding"/>
    <property type="evidence" value="ECO:0007669"/>
    <property type="project" value="UniProtKB-KW"/>
</dbReference>
<dbReference type="InterPro" id="IPR047575">
    <property type="entry name" value="Sm"/>
</dbReference>
<evidence type="ECO:0000256" key="2">
    <source>
        <dbReference type="ARBA" id="ARBA00006850"/>
    </source>
</evidence>
<dbReference type="InterPro" id="IPR027141">
    <property type="entry name" value="LSm4/Sm_D1/D3"/>
</dbReference>
<keyword evidence="3 9" id="KW-0507">mRNA processing</keyword>
<dbReference type="EMBL" id="JAOPGA020000732">
    <property type="protein sequence ID" value="KAL0481106.1"/>
    <property type="molecule type" value="Genomic_DNA"/>
</dbReference>
<dbReference type="InterPro" id="IPR010920">
    <property type="entry name" value="LSM_dom_sf"/>
</dbReference>
<keyword evidence="13" id="KW-1185">Reference proteome</keyword>
<comment type="similarity">
    <text evidence="2 9">Belongs to the snRNP Sm proteins family.</text>
</comment>
<comment type="function">
    <text evidence="9">Binds specifically to the 3'-terminal U-tract of U6 snRNA.</text>
</comment>
<dbReference type="GO" id="GO:0005681">
    <property type="term" value="C:spliceosomal complex"/>
    <property type="evidence" value="ECO:0007669"/>
    <property type="project" value="UniProtKB-UniRule"/>
</dbReference>
<evidence type="ECO:0000259" key="11">
    <source>
        <dbReference type="PROSITE" id="PS52002"/>
    </source>
</evidence>
<sequence length="184" mass="20119">MLLNDVQLARFTHLKHNMLPLTLLKGAQTTQMMVELKNGETFNGTLVNCDSWMNLNLKDVVCTSRDGTSFYQMPECYVRGNLVKYIRVSDDILTQVSEEAKKERTPKPARGGRGRGRGTFGRGNAGFGRGNDAGRGRGENANRGQQNGRGRGDSTRGRGDSGRGRGDARGRGQSSQRGRGRGTN</sequence>
<keyword evidence="8 9" id="KW-0687">Ribonucleoprotein</keyword>
<feature type="domain" description="Sm" evidence="11">
    <location>
        <begin position="19"/>
        <end position="92"/>
    </location>
</feature>
<dbReference type="PANTHER" id="PTHR23338">
    <property type="entry name" value="SMALL NUCLEAR RIBONUCLEOPROTEIN SM"/>
    <property type="match status" value="1"/>
</dbReference>
<evidence type="ECO:0000256" key="10">
    <source>
        <dbReference type="SAM" id="MobiDB-lite"/>
    </source>
</evidence>
<dbReference type="CDD" id="cd01723">
    <property type="entry name" value="LSm4"/>
    <property type="match status" value="1"/>
</dbReference>
<dbReference type="SMART" id="SM00651">
    <property type="entry name" value="Sm"/>
    <property type="match status" value="1"/>
</dbReference>
<comment type="subcellular location">
    <subcellularLocation>
        <location evidence="1 9">Nucleus</location>
    </subcellularLocation>
</comment>
<evidence type="ECO:0000256" key="1">
    <source>
        <dbReference type="ARBA" id="ARBA00004123"/>
    </source>
</evidence>
<keyword evidence="4 9" id="KW-0747">Spliceosome</keyword>
<evidence type="ECO:0000256" key="8">
    <source>
        <dbReference type="ARBA" id="ARBA00023274"/>
    </source>
</evidence>
<evidence type="ECO:0000256" key="9">
    <source>
        <dbReference type="RuleBase" id="RU365049"/>
    </source>
</evidence>
<keyword evidence="6 9" id="KW-0508">mRNA splicing</keyword>
<keyword evidence="5 9" id="KW-0694">RNA-binding</keyword>
<evidence type="ECO:0000313" key="13">
    <source>
        <dbReference type="Proteomes" id="UP001431209"/>
    </source>
</evidence>
<protein>
    <recommendedName>
        <fullName evidence="9">U6 snRNA-associated Sm-like protein LSm4</fullName>
    </recommendedName>
</protein>
<dbReference type="Proteomes" id="UP001431209">
    <property type="component" value="Unassembled WGS sequence"/>
</dbReference>
<evidence type="ECO:0000256" key="4">
    <source>
        <dbReference type="ARBA" id="ARBA00022728"/>
    </source>
</evidence>
<evidence type="ECO:0000256" key="7">
    <source>
        <dbReference type="ARBA" id="ARBA00023242"/>
    </source>
</evidence>
<comment type="caution">
    <text evidence="12">The sequence shown here is derived from an EMBL/GenBank/DDBJ whole genome shotgun (WGS) entry which is preliminary data.</text>
</comment>
<evidence type="ECO:0000256" key="6">
    <source>
        <dbReference type="ARBA" id="ARBA00023187"/>
    </source>
</evidence>
<dbReference type="InterPro" id="IPR034101">
    <property type="entry name" value="Lsm4"/>
</dbReference>
<dbReference type="GO" id="GO:0000956">
    <property type="term" value="P:nuclear-transcribed mRNA catabolic process"/>
    <property type="evidence" value="ECO:0007669"/>
    <property type="project" value="UniProtKB-UniRule"/>
</dbReference>